<dbReference type="GO" id="GO:0042972">
    <property type="term" value="F:licheninase activity"/>
    <property type="evidence" value="ECO:0007669"/>
    <property type="project" value="UniProtKB-EC"/>
</dbReference>
<organism evidence="3 4">
    <name type="scientific">Posidoniimonas polymericola</name>
    <dbReference type="NCBI Taxonomy" id="2528002"/>
    <lineage>
        <taxon>Bacteria</taxon>
        <taxon>Pseudomonadati</taxon>
        <taxon>Planctomycetota</taxon>
        <taxon>Planctomycetia</taxon>
        <taxon>Pirellulales</taxon>
        <taxon>Lacipirellulaceae</taxon>
        <taxon>Posidoniimonas</taxon>
    </lineage>
</organism>
<evidence type="ECO:0000256" key="1">
    <source>
        <dbReference type="ARBA" id="ARBA00006865"/>
    </source>
</evidence>
<keyword evidence="3" id="KW-0326">Glycosidase</keyword>
<comment type="caution">
    <text evidence="3">The sequence shown here is derived from an EMBL/GenBank/DDBJ whole genome shotgun (WGS) entry which is preliminary data.</text>
</comment>
<dbReference type="InterPro" id="IPR050546">
    <property type="entry name" value="Glycosyl_Hydrlase_16"/>
</dbReference>
<dbReference type="EMBL" id="SJPO01000015">
    <property type="protein sequence ID" value="TWT66762.1"/>
    <property type="molecule type" value="Genomic_DNA"/>
</dbReference>
<dbReference type="Proteomes" id="UP000318478">
    <property type="component" value="Unassembled WGS sequence"/>
</dbReference>
<dbReference type="PANTHER" id="PTHR10963">
    <property type="entry name" value="GLYCOSYL HYDROLASE-RELATED"/>
    <property type="match status" value="1"/>
</dbReference>
<keyword evidence="4" id="KW-1185">Reference proteome</keyword>
<dbReference type="Gene3D" id="2.60.120.200">
    <property type="match status" value="1"/>
</dbReference>
<dbReference type="Pfam" id="PF00722">
    <property type="entry name" value="Glyco_hydro_16"/>
    <property type="match status" value="1"/>
</dbReference>
<dbReference type="PROSITE" id="PS51762">
    <property type="entry name" value="GH16_2"/>
    <property type="match status" value="1"/>
</dbReference>
<feature type="domain" description="GH16" evidence="2">
    <location>
        <begin position="26"/>
        <end position="280"/>
    </location>
</feature>
<proteinExistence type="inferred from homology"/>
<comment type="similarity">
    <text evidence="1">Belongs to the glycosyl hydrolase 16 family.</text>
</comment>
<dbReference type="Gene3D" id="2.60.120.260">
    <property type="entry name" value="Galactose-binding domain-like"/>
    <property type="match status" value="1"/>
</dbReference>
<dbReference type="InterPro" id="IPR000757">
    <property type="entry name" value="Beta-glucanase-like"/>
</dbReference>
<dbReference type="SUPFAM" id="SSF49899">
    <property type="entry name" value="Concanavalin A-like lectins/glucanases"/>
    <property type="match status" value="1"/>
</dbReference>
<reference evidence="3 4" key="1">
    <citation type="submission" date="2019-02" db="EMBL/GenBank/DDBJ databases">
        <title>Deep-cultivation of Planctomycetes and their phenomic and genomic characterization uncovers novel biology.</title>
        <authorList>
            <person name="Wiegand S."/>
            <person name="Jogler M."/>
            <person name="Boedeker C."/>
            <person name="Pinto D."/>
            <person name="Vollmers J."/>
            <person name="Rivas-Marin E."/>
            <person name="Kohn T."/>
            <person name="Peeters S.H."/>
            <person name="Heuer A."/>
            <person name="Rast P."/>
            <person name="Oberbeckmann S."/>
            <person name="Bunk B."/>
            <person name="Jeske O."/>
            <person name="Meyerdierks A."/>
            <person name="Storesund J.E."/>
            <person name="Kallscheuer N."/>
            <person name="Luecker S."/>
            <person name="Lage O.M."/>
            <person name="Pohl T."/>
            <person name="Merkel B.J."/>
            <person name="Hornburger P."/>
            <person name="Mueller R.-W."/>
            <person name="Bruemmer F."/>
            <person name="Labrenz M."/>
            <person name="Spormann A.M."/>
            <person name="Op Den Camp H."/>
            <person name="Overmann J."/>
            <person name="Amann R."/>
            <person name="Jetten M.S.M."/>
            <person name="Mascher T."/>
            <person name="Medema M.H."/>
            <person name="Devos D.P."/>
            <person name="Kaster A.-K."/>
            <person name="Ovreas L."/>
            <person name="Rohde M."/>
            <person name="Galperin M.Y."/>
            <person name="Jogler C."/>
        </authorList>
    </citation>
    <scope>NUCLEOTIDE SEQUENCE [LARGE SCALE GENOMIC DNA]</scope>
    <source>
        <strain evidence="3 4">Pla123a</strain>
    </source>
</reference>
<dbReference type="EC" id="3.2.1.73" evidence="3"/>
<sequence>MSETENEQRKGRWSGNPVLLCLAACVAWQGAPMPTTAADASDRNWELVWSDDFDKLDETKWTLVDTNVPTNNSQQDYLPSQASVQDGRLVLLSENISSRDLPYRSGQVISKPEWKHGRWEVRAKLPATRGMWPAIWLLPDVEKYPWPSGGEIDIMENRGNEPTLTSSAFHYGSQTPYKHDFVFDEHQARRNGELVDYTAGFHIYAAEWDERSVRYYVDGVNYFTVYDHDVNGFLSQRVTPMQLVLNTAIGGGFLPDPDDSTVWPQRFEIDWVRVYRATEHQARPALQNGGFDADGGSLAGWSTFGVDLRDNPNVVAAPGLGVDGSSALKMFGVFQGGTTYSGVAQGIDVAVGAPVRASLKTYIDAADSITGTANVVEMKIEFYRVFGGKFDSSDLVGVQKLVVADKDAENNKWRRHVLEAIAPAEAVEARVAIVFEQPALDAGAVIIDEVELTTGREPGE</sequence>
<dbReference type="PANTHER" id="PTHR10963:SF55">
    <property type="entry name" value="GLYCOSIDE HYDROLASE FAMILY 16 PROTEIN"/>
    <property type="match status" value="1"/>
</dbReference>
<name>A0A5C5XZ46_9BACT</name>
<accession>A0A5C5XZ46</accession>
<keyword evidence="3" id="KW-0378">Hydrolase</keyword>
<evidence type="ECO:0000313" key="4">
    <source>
        <dbReference type="Proteomes" id="UP000318478"/>
    </source>
</evidence>
<dbReference type="InterPro" id="IPR013320">
    <property type="entry name" value="ConA-like_dom_sf"/>
</dbReference>
<dbReference type="GO" id="GO:0005975">
    <property type="term" value="P:carbohydrate metabolic process"/>
    <property type="evidence" value="ECO:0007669"/>
    <property type="project" value="InterPro"/>
</dbReference>
<protein>
    <submittedName>
        <fullName evidence="3">Beta-glucanase</fullName>
        <ecNumber evidence="3">3.2.1.73</ecNumber>
    </submittedName>
</protein>
<evidence type="ECO:0000259" key="2">
    <source>
        <dbReference type="PROSITE" id="PS51762"/>
    </source>
</evidence>
<dbReference type="CDD" id="cd08023">
    <property type="entry name" value="GH16_laminarinase_like"/>
    <property type="match status" value="1"/>
</dbReference>
<dbReference type="AlphaFoldDB" id="A0A5C5XZ46"/>
<evidence type="ECO:0000313" key="3">
    <source>
        <dbReference type="EMBL" id="TWT66762.1"/>
    </source>
</evidence>
<gene>
    <name evidence="3" type="primary">bglA_2</name>
    <name evidence="3" type="ORF">Pla123a_46500</name>
</gene>